<dbReference type="PROSITE" id="PS01071">
    <property type="entry name" value="GRPE"/>
    <property type="match status" value="1"/>
</dbReference>
<dbReference type="Gene3D" id="2.30.22.10">
    <property type="entry name" value="Head domain of nucleotide exchange factor GrpE"/>
    <property type="match status" value="1"/>
</dbReference>
<keyword evidence="8" id="KW-1185">Reference proteome</keyword>
<dbReference type="EMBL" id="CP030041">
    <property type="protein sequence ID" value="AWW30304.1"/>
    <property type="molecule type" value="Genomic_DNA"/>
</dbReference>
<dbReference type="GO" id="GO:0042803">
    <property type="term" value="F:protein homodimerization activity"/>
    <property type="evidence" value="ECO:0007669"/>
    <property type="project" value="InterPro"/>
</dbReference>
<dbReference type="PRINTS" id="PR00773">
    <property type="entry name" value="GRPEPROTEIN"/>
</dbReference>
<evidence type="ECO:0000256" key="6">
    <source>
        <dbReference type="SAM" id="MobiDB-lite"/>
    </source>
</evidence>
<reference evidence="7 8" key="1">
    <citation type="submission" date="2018-06" db="EMBL/GenBank/DDBJ databases">
        <title>Echinicola strongylocentroti sp. nov., isolated from a sea urchin Strongylocentrotus intermedius.</title>
        <authorList>
            <person name="Bae S.S."/>
        </authorList>
    </citation>
    <scope>NUCLEOTIDE SEQUENCE [LARGE SCALE GENOMIC DNA]</scope>
    <source>
        <strain evidence="7 8">MEBiC08714</strain>
    </source>
</reference>
<dbReference type="RefSeq" id="WP_112783686.1">
    <property type="nucleotide sequence ID" value="NZ_CP030041.1"/>
</dbReference>
<protein>
    <recommendedName>
        <fullName evidence="3 4">Protein GrpE</fullName>
    </recommendedName>
    <alternativeName>
        <fullName evidence="3">HSP-70 cofactor</fullName>
    </alternativeName>
</protein>
<dbReference type="Pfam" id="PF01025">
    <property type="entry name" value="GrpE"/>
    <property type="match status" value="1"/>
</dbReference>
<feature type="compositionally biased region" description="Basic and acidic residues" evidence="6">
    <location>
        <begin position="1"/>
        <end position="19"/>
    </location>
</feature>
<feature type="region of interest" description="Disordered" evidence="6">
    <location>
        <begin position="1"/>
        <end position="64"/>
    </location>
</feature>
<dbReference type="GO" id="GO:0000774">
    <property type="term" value="F:adenyl-nucleotide exchange factor activity"/>
    <property type="evidence" value="ECO:0007669"/>
    <property type="project" value="InterPro"/>
</dbReference>
<dbReference type="InterPro" id="IPR013805">
    <property type="entry name" value="GrpE_CC"/>
</dbReference>
<evidence type="ECO:0000256" key="4">
    <source>
        <dbReference type="RuleBase" id="RU000639"/>
    </source>
</evidence>
<dbReference type="SUPFAM" id="SSF58014">
    <property type="entry name" value="Coiled-coil domain of nucleotide exchange factor GrpE"/>
    <property type="match status" value="1"/>
</dbReference>
<comment type="subcellular location">
    <subcellularLocation>
        <location evidence="3">Cytoplasm</location>
    </subcellularLocation>
</comment>
<dbReference type="GO" id="GO:0005737">
    <property type="term" value="C:cytoplasm"/>
    <property type="evidence" value="ECO:0007669"/>
    <property type="project" value="UniProtKB-SubCell"/>
</dbReference>
<dbReference type="KEGG" id="est:DN752_09310"/>
<evidence type="ECO:0000256" key="2">
    <source>
        <dbReference type="ARBA" id="ARBA00023186"/>
    </source>
</evidence>
<dbReference type="PANTHER" id="PTHR21237">
    <property type="entry name" value="GRPE PROTEIN"/>
    <property type="match status" value="1"/>
</dbReference>
<dbReference type="GO" id="GO:0051082">
    <property type="term" value="F:unfolded protein binding"/>
    <property type="evidence" value="ECO:0007669"/>
    <property type="project" value="TreeGrafter"/>
</dbReference>
<evidence type="ECO:0000256" key="5">
    <source>
        <dbReference type="RuleBase" id="RU004478"/>
    </source>
</evidence>
<evidence type="ECO:0000256" key="1">
    <source>
        <dbReference type="ARBA" id="ARBA00009054"/>
    </source>
</evidence>
<keyword evidence="3 4" id="KW-0346">Stress response</keyword>
<dbReference type="AlphaFoldDB" id="A0A2Z4IH41"/>
<comment type="similarity">
    <text evidence="1 3 5">Belongs to the GrpE family.</text>
</comment>
<proteinExistence type="inferred from homology"/>
<feature type="compositionally biased region" description="Acidic residues" evidence="6">
    <location>
        <begin position="46"/>
        <end position="58"/>
    </location>
</feature>
<dbReference type="GO" id="GO:0006457">
    <property type="term" value="P:protein folding"/>
    <property type="evidence" value="ECO:0007669"/>
    <property type="project" value="InterPro"/>
</dbReference>
<comment type="subunit">
    <text evidence="3">Homodimer.</text>
</comment>
<feature type="compositionally biased region" description="Polar residues" evidence="6">
    <location>
        <begin position="24"/>
        <end position="40"/>
    </location>
</feature>
<keyword evidence="3" id="KW-0963">Cytoplasm</keyword>
<dbReference type="InterPro" id="IPR000740">
    <property type="entry name" value="GrpE"/>
</dbReference>
<evidence type="ECO:0000313" key="8">
    <source>
        <dbReference type="Proteomes" id="UP000248688"/>
    </source>
</evidence>
<sequence length="206" mass="23319">MLEQDNYSKGDMNKEKVAAEEQVDAQNQEVNNEEGTANNEAKTEDQGAEELSTEELSAEEQLKAESQELKEKYLRLYSEFENYRRRTSKERLDLIKTASEEVLKDLIPVVDDFERAIRAEEKEADNEKALEGSLLIYHKLLKVLEAKGLTAMDDLIGKDFDADNQEAITQIPAPTEDMKGKVIDVVEKGYKLGDKVVRYAKVVIGS</sequence>
<dbReference type="Gene3D" id="3.90.20.20">
    <property type="match status" value="1"/>
</dbReference>
<dbReference type="HAMAP" id="MF_01151">
    <property type="entry name" value="GrpE"/>
    <property type="match status" value="1"/>
</dbReference>
<dbReference type="Proteomes" id="UP000248688">
    <property type="component" value="Chromosome"/>
</dbReference>
<dbReference type="SUPFAM" id="SSF51064">
    <property type="entry name" value="Head domain of nucleotide exchange factor GrpE"/>
    <property type="match status" value="1"/>
</dbReference>
<organism evidence="7 8">
    <name type="scientific">Echinicola strongylocentroti</name>
    <dbReference type="NCBI Taxonomy" id="1795355"/>
    <lineage>
        <taxon>Bacteria</taxon>
        <taxon>Pseudomonadati</taxon>
        <taxon>Bacteroidota</taxon>
        <taxon>Cytophagia</taxon>
        <taxon>Cytophagales</taxon>
        <taxon>Cyclobacteriaceae</taxon>
        <taxon>Echinicola</taxon>
    </lineage>
</organism>
<dbReference type="OrthoDB" id="9812586at2"/>
<dbReference type="GO" id="GO:0051087">
    <property type="term" value="F:protein-folding chaperone binding"/>
    <property type="evidence" value="ECO:0007669"/>
    <property type="project" value="InterPro"/>
</dbReference>
<dbReference type="CDD" id="cd00446">
    <property type="entry name" value="GrpE"/>
    <property type="match status" value="1"/>
</dbReference>
<gene>
    <name evidence="3 7" type="primary">grpE</name>
    <name evidence="7" type="ORF">DN752_09310</name>
</gene>
<evidence type="ECO:0000313" key="7">
    <source>
        <dbReference type="EMBL" id="AWW30304.1"/>
    </source>
</evidence>
<accession>A0A2Z4IH41</accession>
<dbReference type="InterPro" id="IPR009012">
    <property type="entry name" value="GrpE_head"/>
</dbReference>
<name>A0A2Z4IH41_9BACT</name>
<keyword evidence="2 3" id="KW-0143">Chaperone</keyword>
<comment type="function">
    <text evidence="3 4">Participates actively in the response to hyperosmotic and heat shock by preventing the aggregation of stress-denatured proteins, in association with DnaK and GrpE. It is the nucleotide exchange factor for DnaK and may function as a thermosensor. Unfolded proteins bind initially to DnaJ; upon interaction with the DnaJ-bound protein, DnaK hydrolyzes its bound ATP, resulting in the formation of a stable complex. GrpE releases ADP from DnaK; ATP binding to DnaK triggers the release of the substrate protein, thus completing the reaction cycle. Several rounds of ATP-dependent interactions between DnaJ, DnaK and GrpE are required for fully efficient folding.</text>
</comment>
<evidence type="ECO:0000256" key="3">
    <source>
        <dbReference type="HAMAP-Rule" id="MF_01151"/>
    </source>
</evidence>
<dbReference type="PANTHER" id="PTHR21237:SF23">
    <property type="entry name" value="GRPE PROTEIN HOMOLOG, MITOCHONDRIAL"/>
    <property type="match status" value="1"/>
</dbReference>